<evidence type="ECO:0000256" key="1">
    <source>
        <dbReference type="PROSITE-ProRule" id="PRU00285"/>
    </source>
</evidence>
<evidence type="ECO:0000259" key="3">
    <source>
        <dbReference type="PROSITE" id="PS01031"/>
    </source>
</evidence>
<dbReference type="InterPro" id="IPR031107">
    <property type="entry name" value="Small_HSP"/>
</dbReference>
<dbReference type="PATRIC" id="fig|1173020.3.peg.6519"/>
<dbReference type="SUPFAM" id="SSF49764">
    <property type="entry name" value="HSP20-like chaperones"/>
    <property type="match status" value="1"/>
</dbReference>
<dbReference type="eggNOG" id="COG0071">
    <property type="taxonomic scope" value="Bacteria"/>
</dbReference>
<dbReference type="KEGG" id="cmp:Cha6605_5675"/>
<evidence type="ECO:0000313" key="5">
    <source>
        <dbReference type="Proteomes" id="UP000010366"/>
    </source>
</evidence>
<evidence type="ECO:0000313" key="4">
    <source>
        <dbReference type="EMBL" id="AFY96535.1"/>
    </source>
</evidence>
<dbReference type="Pfam" id="PF00011">
    <property type="entry name" value="HSP20"/>
    <property type="match status" value="1"/>
</dbReference>
<dbReference type="PANTHER" id="PTHR11527">
    <property type="entry name" value="HEAT-SHOCK PROTEIN 20 FAMILY MEMBER"/>
    <property type="match status" value="1"/>
</dbReference>
<dbReference type="EMBL" id="CP003600">
    <property type="protein sequence ID" value="AFY96535.1"/>
    <property type="molecule type" value="Genomic_DNA"/>
</dbReference>
<dbReference type="InterPro" id="IPR008978">
    <property type="entry name" value="HSP20-like_chaperone"/>
</dbReference>
<proteinExistence type="inferred from homology"/>
<name>K9UNY3_CHAP6</name>
<organism evidence="4 5">
    <name type="scientific">Chamaesiphon minutus (strain ATCC 27169 / PCC 6605)</name>
    <dbReference type="NCBI Taxonomy" id="1173020"/>
    <lineage>
        <taxon>Bacteria</taxon>
        <taxon>Bacillati</taxon>
        <taxon>Cyanobacteriota</taxon>
        <taxon>Cyanophyceae</taxon>
        <taxon>Gomontiellales</taxon>
        <taxon>Chamaesiphonaceae</taxon>
        <taxon>Chamaesiphon</taxon>
    </lineage>
</organism>
<feature type="domain" description="SHSP" evidence="3">
    <location>
        <begin position="43"/>
        <end position="155"/>
    </location>
</feature>
<dbReference type="OrthoDB" id="9811615at2"/>
<dbReference type="STRING" id="1173020.Cha6605_5675"/>
<comment type="similarity">
    <text evidence="1 2">Belongs to the small heat shock protein (HSP20) family.</text>
</comment>
<keyword evidence="4" id="KW-0346">Stress response</keyword>
<dbReference type="HOGENOM" id="CLU_046737_12_2_3"/>
<dbReference type="CDD" id="cd06464">
    <property type="entry name" value="ACD_sHsps-like"/>
    <property type="match status" value="1"/>
</dbReference>
<accession>K9UNY3</accession>
<dbReference type="PROSITE" id="PS01031">
    <property type="entry name" value="SHSP"/>
    <property type="match status" value="1"/>
</dbReference>
<evidence type="ECO:0000256" key="2">
    <source>
        <dbReference type="RuleBase" id="RU003616"/>
    </source>
</evidence>
<dbReference type="InterPro" id="IPR002068">
    <property type="entry name" value="A-crystallin/Hsp20_dom"/>
</dbReference>
<reference evidence="4 5" key="1">
    <citation type="submission" date="2012-05" db="EMBL/GenBank/DDBJ databases">
        <title>Finished chromosome of genome of Chamaesiphon sp. PCC 6605.</title>
        <authorList>
            <consortium name="US DOE Joint Genome Institute"/>
            <person name="Gugger M."/>
            <person name="Coursin T."/>
            <person name="Rippka R."/>
            <person name="Tandeau De Marsac N."/>
            <person name="Huntemann M."/>
            <person name="Wei C.-L."/>
            <person name="Han J."/>
            <person name="Detter J.C."/>
            <person name="Han C."/>
            <person name="Tapia R."/>
            <person name="Chen A."/>
            <person name="Kyrpides N."/>
            <person name="Mavromatis K."/>
            <person name="Markowitz V."/>
            <person name="Szeto E."/>
            <person name="Ivanova N."/>
            <person name="Pagani I."/>
            <person name="Pati A."/>
            <person name="Goodwin L."/>
            <person name="Nordberg H.P."/>
            <person name="Cantor M.N."/>
            <person name="Hua S.X."/>
            <person name="Woyke T."/>
            <person name="Kerfeld C.A."/>
        </authorList>
    </citation>
    <scope>NUCLEOTIDE SEQUENCE [LARGE SCALE GENOMIC DNA]</scope>
    <source>
        <strain evidence="5">ATCC 27169 / PCC 6605</strain>
    </source>
</reference>
<dbReference type="Proteomes" id="UP000010366">
    <property type="component" value="Chromosome"/>
</dbReference>
<dbReference type="Gene3D" id="2.60.40.790">
    <property type="match status" value="1"/>
</dbReference>
<protein>
    <submittedName>
        <fullName evidence="4">Molecular chaperone (Small heat shock protein)</fullName>
    </submittedName>
</protein>
<dbReference type="AlphaFoldDB" id="K9UNY3"/>
<sequence>MAIIQWRPFRDITHWESLPTIDTLQAEMNRLFQQLSPSGNGDGELMAFIPSAELEDTPEAIHLKLEIPGLEAKDLDIQVTDRSVSISGERKSETKTEEKGAVRSEFRYGKFERIIPLPVQVKTDAAHAEYKNGILTLDLPKSAEDKKKVVKVEVK</sequence>
<dbReference type="RefSeq" id="WP_015162612.1">
    <property type="nucleotide sequence ID" value="NC_019697.1"/>
</dbReference>
<gene>
    <name evidence="4" type="ORF">Cha6605_5675</name>
</gene>
<keyword evidence="5" id="KW-1185">Reference proteome</keyword>